<gene>
    <name evidence="1" type="ORF">SAMN02745166_01051</name>
</gene>
<organism evidence="1 2">
    <name type="scientific">Prosthecobacter debontii</name>
    <dbReference type="NCBI Taxonomy" id="48467"/>
    <lineage>
        <taxon>Bacteria</taxon>
        <taxon>Pseudomonadati</taxon>
        <taxon>Verrucomicrobiota</taxon>
        <taxon>Verrucomicrobiia</taxon>
        <taxon>Verrucomicrobiales</taxon>
        <taxon>Verrucomicrobiaceae</taxon>
        <taxon>Prosthecobacter</taxon>
    </lineage>
</organism>
<dbReference type="STRING" id="48467.SAMN02745166_01051"/>
<dbReference type="AlphaFoldDB" id="A0A1T4X554"/>
<proteinExistence type="predicted"/>
<keyword evidence="2" id="KW-1185">Reference proteome</keyword>
<accession>A0A1T4X554</accession>
<name>A0A1T4X554_9BACT</name>
<dbReference type="EMBL" id="FUYE01000003">
    <property type="protein sequence ID" value="SKA84722.1"/>
    <property type="molecule type" value="Genomic_DNA"/>
</dbReference>
<dbReference type="Proteomes" id="UP000190774">
    <property type="component" value="Unassembled WGS sequence"/>
</dbReference>
<protein>
    <submittedName>
        <fullName evidence="1">Uncharacterized protein</fullName>
    </submittedName>
</protein>
<sequence>MPEETKPLFTWKSSYGITWRHLVNESGAAKCAVKSFGNIWEPDTDKDKCKRCKHYENDPDCTPAE</sequence>
<evidence type="ECO:0000313" key="2">
    <source>
        <dbReference type="Proteomes" id="UP000190774"/>
    </source>
</evidence>
<evidence type="ECO:0000313" key="1">
    <source>
        <dbReference type="EMBL" id="SKA84722.1"/>
    </source>
</evidence>
<reference evidence="2" key="1">
    <citation type="submission" date="2017-02" db="EMBL/GenBank/DDBJ databases">
        <authorList>
            <person name="Varghese N."/>
            <person name="Submissions S."/>
        </authorList>
    </citation>
    <scope>NUCLEOTIDE SEQUENCE [LARGE SCALE GENOMIC DNA]</scope>
    <source>
        <strain evidence="2">ATCC 700200</strain>
    </source>
</reference>
<dbReference type="RefSeq" id="WP_078812260.1">
    <property type="nucleotide sequence ID" value="NZ_FUYE01000003.1"/>
</dbReference>